<evidence type="ECO:0000313" key="2">
    <source>
        <dbReference type="Proteomes" id="UP001549110"/>
    </source>
</evidence>
<protein>
    <recommendedName>
        <fullName evidence="3">Glycosyltransferase family 2 protein</fullName>
    </recommendedName>
</protein>
<dbReference type="InterPro" id="IPR029044">
    <property type="entry name" value="Nucleotide-diphossugar_trans"/>
</dbReference>
<proteinExistence type="predicted"/>
<dbReference type="EMBL" id="JBEPLU010000002">
    <property type="protein sequence ID" value="MET3527649.1"/>
    <property type="molecule type" value="Genomic_DNA"/>
</dbReference>
<gene>
    <name evidence="1" type="ORF">ABID41_002767</name>
</gene>
<organism evidence="1 2">
    <name type="scientific">Phenylobacterium koreense</name>
    <dbReference type="NCBI Taxonomy" id="266125"/>
    <lineage>
        <taxon>Bacteria</taxon>
        <taxon>Pseudomonadati</taxon>
        <taxon>Pseudomonadota</taxon>
        <taxon>Alphaproteobacteria</taxon>
        <taxon>Caulobacterales</taxon>
        <taxon>Caulobacteraceae</taxon>
        <taxon>Phenylobacterium</taxon>
    </lineage>
</organism>
<dbReference type="SUPFAM" id="SSF53448">
    <property type="entry name" value="Nucleotide-diphospho-sugar transferases"/>
    <property type="match status" value="1"/>
</dbReference>
<sequence>MTFDATIGPPDFFSSELGLARQYKIRYPRLALLLDRAYDAGMAASGVVGRIRQNAATATARRILIAGVESPSRPGEMTRVIAGLTSARHQIETSIVAMGDRGKFANVEVAIAAAPSPLASYDWLVIVDDDIDFAPTFLDDFVAASEAADLAIAQPAHRFDSYANYRLTHRRWGSMVRHTRFVEIGPLTALRRDTYADLVPFPASRWCYGIDVYWSALATARGWRMGVVDGAPIRHLRPVATAYDSAGAVAEGRAMLARLGVSLDRASVLGPGRIAIGW</sequence>
<evidence type="ECO:0008006" key="3">
    <source>
        <dbReference type="Google" id="ProtNLM"/>
    </source>
</evidence>
<dbReference type="Proteomes" id="UP001549110">
    <property type="component" value="Unassembled WGS sequence"/>
</dbReference>
<reference evidence="1 2" key="1">
    <citation type="submission" date="2024-06" db="EMBL/GenBank/DDBJ databases">
        <title>Genomic Encyclopedia of Type Strains, Phase IV (KMG-IV): sequencing the most valuable type-strain genomes for metagenomic binning, comparative biology and taxonomic classification.</title>
        <authorList>
            <person name="Goeker M."/>
        </authorList>
    </citation>
    <scope>NUCLEOTIDE SEQUENCE [LARGE SCALE GENOMIC DNA]</scope>
    <source>
        <strain evidence="1 2">DSM 17809</strain>
    </source>
</reference>
<comment type="caution">
    <text evidence="1">The sequence shown here is derived from an EMBL/GenBank/DDBJ whole genome shotgun (WGS) entry which is preliminary data.</text>
</comment>
<accession>A0ABV2EKS6</accession>
<dbReference type="RefSeq" id="WP_331932435.1">
    <property type="nucleotide sequence ID" value="NZ_JBEPLU010000002.1"/>
</dbReference>
<keyword evidence="2" id="KW-1185">Reference proteome</keyword>
<evidence type="ECO:0000313" key="1">
    <source>
        <dbReference type="EMBL" id="MET3527649.1"/>
    </source>
</evidence>
<dbReference type="Gene3D" id="3.90.550.10">
    <property type="entry name" value="Spore Coat Polysaccharide Biosynthesis Protein SpsA, Chain A"/>
    <property type="match status" value="1"/>
</dbReference>
<name>A0ABV2EKS6_9CAUL</name>